<reference evidence="1 2" key="2">
    <citation type="submission" date="2019-08" db="EMBL/GenBank/DDBJ databases">
        <authorList>
            <person name="Henke P."/>
        </authorList>
    </citation>
    <scope>NUCLEOTIDE SEQUENCE [LARGE SCALE GENOMIC DNA]</scope>
    <source>
        <strain evidence="1">Phe10_nw2017</strain>
    </source>
</reference>
<dbReference type="EMBL" id="SRHE01000306">
    <property type="protein sequence ID" value="TWW09337.1"/>
    <property type="molecule type" value="Genomic_DNA"/>
</dbReference>
<sequence>MGKLLGEILLENGLVAPDALLKAIMTQLREIRSVAEVVYDSGFMSSSGLLKVLAEQQRCGCDFRTAAMNVGEWNNEIHHKVNGVLKKDRRPIGEILVEQGALTLDALMSTLDDLVQGSQEKSVERRNGEDTKTDKKVAKVFDSLLVDEFLNQYDLQFKAVYHRFAMGESPLVQNREERRSKFEEVYAAIAGIRAAAQFLGAPRSERVSEMLFTVLSALRSLGGDTDDQEFIDCLRIGGHVLDGLVEYLRSTHSEDLMDSDVNLQDLMGRLSTHYDRIIPLAKSKVA</sequence>
<reference evidence="1 2" key="1">
    <citation type="submission" date="2019-08" db="EMBL/GenBank/DDBJ databases">
        <title>100 year-old enigma solved: identification of Planctomyces bekefii, the type genus and species of the phylum Planctomycetes.</title>
        <authorList>
            <person name="Svetlana D.N."/>
            <person name="Overmann J."/>
        </authorList>
    </citation>
    <scope>NUCLEOTIDE SEQUENCE [LARGE SCALE GENOMIC DNA]</scope>
    <source>
        <strain evidence="1">Phe10_nw2017</strain>
    </source>
</reference>
<evidence type="ECO:0000313" key="2">
    <source>
        <dbReference type="Proteomes" id="UP000321083"/>
    </source>
</evidence>
<organism evidence="1 2">
    <name type="scientific">Planctomyces bekefii</name>
    <dbReference type="NCBI Taxonomy" id="1653850"/>
    <lineage>
        <taxon>Bacteria</taxon>
        <taxon>Pseudomonadati</taxon>
        <taxon>Planctomycetota</taxon>
        <taxon>Planctomycetia</taxon>
        <taxon>Planctomycetales</taxon>
        <taxon>Planctomycetaceae</taxon>
        <taxon>Planctomyces</taxon>
    </lineage>
</organism>
<comment type="caution">
    <text evidence="1">The sequence shown here is derived from an EMBL/GenBank/DDBJ whole genome shotgun (WGS) entry which is preliminary data.</text>
</comment>
<keyword evidence="2" id="KW-1185">Reference proteome</keyword>
<name>A0A5C6M4X1_9PLAN</name>
<protein>
    <submittedName>
        <fullName evidence="1">Chemotaxis protein CheX</fullName>
    </submittedName>
</protein>
<proteinExistence type="predicted"/>
<dbReference type="Proteomes" id="UP000321083">
    <property type="component" value="Unassembled WGS sequence"/>
</dbReference>
<accession>A0A5C6M4X1</accession>
<dbReference type="AlphaFoldDB" id="A0A5C6M4X1"/>
<gene>
    <name evidence="1" type="ORF">E3A20_15340</name>
</gene>
<evidence type="ECO:0000313" key="1">
    <source>
        <dbReference type="EMBL" id="TWW09337.1"/>
    </source>
</evidence>